<evidence type="ECO:0000313" key="6">
    <source>
        <dbReference type="Proteomes" id="UP000261003"/>
    </source>
</evidence>
<dbReference type="AlphaFoldDB" id="A0A3E4WUU7"/>
<accession>A0A3E4WUU7</accession>
<evidence type="ECO:0000313" key="8">
    <source>
        <dbReference type="Proteomes" id="UP000285469"/>
    </source>
</evidence>
<evidence type="ECO:0000313" key="7">
    <source>
        <dbReference type="Proteomes" id="UP000283429"/>
    </source>
</evidence>
<dbReference type="Proteomes" id="UP000283429">
    <property type="component" value="Unassembled WGS sequence"/>
</dbReference>
<evidence type="ECO:0000313" key="2">
    <source>
        <dbReference type="EMBL" id="MCB7281850.1"/>
    </source>
</evidence>
<protein>
    <submittedName>
        <fullName evidence="3">DUF262 domain-containing protein</fullName>
    </submittedName>
</protein>
<dbReference type="Proteomes" id="UP000261003">
    <property type="component" value="Unassembled WGS sequence"/>
</dbReference>
<gene>
    <name evidence="5" type="ORF">DW783_10770</name>
    <name evidence="4" type="ORF">DWV70_00305</name>
    <name evidence="3" type="ORF">DXC16_05650</name>
    <name evidence="2" type="ORF">LI282_12485</name>
</gene>
<sequence length="818" mass="96804">MNFIESFNSKTILIPLLQRDYVQGGREDVIVPFLDSLLKTNQDLNYIYGYEEDGCFVPVDGQQRLTTLWLLYLYLYSRKQCKNKFNINIRFASREYAEDFCERLSLHLEKLVKENDADSLDKVIVNQNWFIQSWLSNTSVRNMLATLKFIHRKINEENFDSIWNRLVVSATPGITFAFLQMDERNGLDDDIYIKMNGRGRKLSAFENLKSFMDENVAGLFFAEDWKMKMDNKWADMFWDNRNRQQEHPEEIDDEQLYCLYNLLILYHIQNDELLDTIIRIKDEETLLYEELTSFFGKNEKTEVKDVIKSVIERLQKAGNFPLTWFERLNLLSPGFFKFAYNKLNTLTSYCKKFNEMQLYIGESDSEKTSRTYQLCMCEGSFGRTLPLLYALLAYQEGETELFDWMRTMRNLILNTVIGSEDLPSIIKDIDAFSTLCKNSNIYTVLQSDDVKNVLDKFNKSQVKEETRKASMPEFKDEMINMENGRFFRGRIGILFRMLKEQEGYDCMSKENVKSYSSVLLELFDGNDNGLSTKFEKDYLLRRALMSFPPYYFGKEVSSCWSFNNGLTEWREYITQEDYDISSLQQLMKKLLIPEFKSGKDLVNVLSEYITDISSNFEEDIRKKDKDSHRYYFIKYPAIWAFMDTKRCVWNDNNYDIVLKSANGNNSNRMELRTISLFLDYKEKKDSINQQGWSVSIWPKEKSCMYFDFKIPGEENRTIAIDVYFYDDNGNRNSEDCYAFDLFIRPTHYDAINDEERKLFADKCFTQNESLFSSIIPEYSELFKKNDNGRLKSQVLYSKYNLKNILTKILSDISSYYKK</sequence>
<evidence type="ECO:0000259" key="1">
    <source>
        <dbReference type="Pfam" id="PF03235"/>
    </source>
</evidence>
<reference evidence="2" key="2">
    <citation type="submission" date="2021-10" db="EMBL/GenBank/DDBJ databases">
        <title>Collection of gut derived symbiotic bacterial strains cultured from healthy donors.</title>
        <authorList>
            <person name="Lin H."/>
            <person name="Littmann E."/>
            <person name="Kohout C."/>
            <person name="Pamer E.G."/>
        </authorList>
    </citation>
    <scope>NUCLEOTIDE SEQUENCE</scope>
    <source>
        <strain evidence="2">DFI.1.167</strain>
    </source>
</reference>
<evidence type="ECO:0000313" key="5">
    <source>
        <dbReference type="EMBL" id="RHD79876.1"/>
    </source>
</evidence>
<dbReference type="EMBL" id="QSAI01000001">
    <property type="protein sequence ID" value="RGW50678.1"/>
    <property type="molecule type" value="Genomic_DNA"/>
</dbReference>
<dbReference type="EMBL" id="QSJM01000028">
    <property type="protein sequence ID" value="RHD79876.1"/>
    <property type="molecule type" value="Genomic_DNA"/>
</dbReference>
<dbReference type="InterPro" id="IPR004919">
    <property type="entry name" value="GmrSD_N"/>
</dbReference>
<comment type="caution">
    <text evidence="3">The sequence shown here is derived from an EMBL/GenBank/DDBJ whole genome shotgun (WGS) entry which is preliminary data.</text>
</comment>
<organism evidence="3 6">
    <name type="scientific">Phocaeicola vulgatus</name>
    <name type="common">Bacteroides vulgatus</name>
    <dbReference type="NCBI Taxonomy" id="821"/>
    <lineage>
        <taxon>Bacteria</taxon>
        <taxon>Pseudomonadati</taxon>
        <taxon>Bacteroidota</taxon>
        <taxon>Bacteroidia</taxon>
        <taxon>Bacteroidales</taxon>
        <taxon>Bacteroidaceae</taxon>
        <taxon>Phocaeicola</taxon>
    </lineage>
</organism>
<dbReference type="Pfam" id="PF03235">
    <property type="entry name" value="GmrSD_N"/>
    <property type="match status" value="1"/>
</dbReference>
<evidence type="ECO:0000313" key="4">
    <source>
        <dbReference type="EMBL" id="RGW50678.1"/>
    </source>
</evidence>
<evidence type="ECO:0000313" key="3">
    <source>
        <dbReference type="EMBL" id="RGM46025.1"/>
    </source>
</evidence>
<dbReference type="Proteomes" id="UP000285469">
    <property type="component" value="Unassembled WGS sequence"/>
</dbReference>
<feature type="domain" description="GmrSD restriction endonucleases N-terminal" evidence="1">
    <location>
        <begin position="7"/>
        <end position="211"/>
    </location>
</feature>
<dbReference type="Proteomes" id="UP001199363">
    <property type="component" value="Unassembled WGS sequence"/>
</dbReference>
<dbReference type="RefSeq" id="WP_009275659.1">
    <property type="nucleotide sequence ID" value="NZ_DAWDIY010000012.1"/>
</dbReference>
<dbReference type="EMBL" id="QSTG01000006">
    <property type="protein sequence ID" value="RGM46025.1"/>
    <property type="molecule type" value="Genomic_DNA"/>
</dbReference>
<dbReference type="EMBL" id="JAJCQG010000038">
    <property type="protein sequence ID" value="MCB7281850.1"/>
    <property type="molecule type" value="Genomic_DNA"/>
</dbReference>
<reference evidence="6 7" key="1">
    <citation type="submission" date="2018-08" db="EMBL/GenBank/DDBJ databases">
        <title>A genome reference for cultivated species of the human gut microbiota.</title>
        <authorList>
            <person name="Zou Y."/>
            <person name="Xue W."/>
            <person name="Luo G."/>
        </authorList>
    </citation>
    <scope>NUCLEOTIDE SEQUENCE [LARGE SCALE GENOMIC DNA]</scope>
    <source>
        <strain evidence="4 8">AF12-25</strain>
        <strain evidence="5 7">AM30-40</strain>
        <strain evidence="3 6">OM08-13BH</strain>
    </source>
</reference>
<name>A0A3E4WUU7_PHOVU</name>
<proteinExistence type="predicted"/>